<keyword evidence="2" id="KW-1185">Reference proteome</keyword>
<sequence>MAWVKLYKIDVAAELFEEARSTYSNRSVAHVIQIRLKSISISQQLMMPWAVMFHIGTLLSMDDYAIQSFECSIAARFLCIGDSSIFFNASSLAGVRRLSMNLDRRTPQEILKKLNDVSNKII</sequence>
<dbReference type="EMBL" id="JADFTS010000003">
    <property type="protein sequence ID" value="KAF9615127.1"/>
    <property type="molecule type" value="Genomic_DNA"/>
</dbReference>
<dbReference type="Proteomes" id="UP000631114">
    <property type="component" value="Unassembled WGS sequence"/>
</dbReference>
<proteinExistence type="predicted"/>
<evidence type="ECO:0000313" key="1">
    <source>
        <dbReference type="EMBL" id="KAF9615127.1"/>
    </source>
</evidence>
<gene>
    <name evidence="1" type="ORF">IFM89_022057</name>
</gene>
<evidence type="ECO:0000313" key="2">
    <source>
        <dbReference type="Proteomes" id="UP000631114"/>
    </source>
</evidence>
<accession>A0A835M3K4</accession>
<comment type="caution">
    <text evidence="1">The sequence shown here is derived from an EMBL/GenBank/DDBJ whole genome shotgun (WGS) entry which is preliminary data.</text>
</comment>
<name>A0A835M3K4_9MAGN</name>
<dbReference type="AlphaFoldDB" id="A0A835M3K4"/>
<organism evidence="1 2">
    <name type="scientific">Coptis chinensis</name>
    <dbReference type="NCBI Taxonomy" id="261450"/>
    <lineage>
        <taxon>Eukaryota</taxon>
        <taxon>Viridiplantae</taxon>
        <taxon>Streptophyta</taxon>
        <taxon>Embryophyta</taxon>
        <taxon>Tracheophyta</taxon>
        <taxon>Spermatophyta</taxon>
        <taxon>Magnoliopsida</taxon>
        <taxon>Ranunculales</taxon>
        <taxon>Ranunculaceae</taxon>
        <taxon>Coptidoideae</taxon>
        <taxon>Coptis</taxon>
    </lineage>
</organism>
<reference evidence="1 2" key="1">
    <citation type="submission" date="2020-10" db="EMBL/GenBank/DDBJ databases">
        <title>The Coptis chinensis genome and diversification of protoberbering-type alkaloids.</title>
        <authorList>
            <person name="Wang B."/>
            <person name="Shu S."/>
            <person name="Song C."/>
            <person name="Liu Y."/>
        </authorList>
    </citation>
    <scope>NUCLEOTIDE SEQUENCE [LARGE SCALE GENOMIC DNA]</scope>
    <source>
        <strain evidence="1">HL-2020</strain>
        <tissue evidence="1">Leaf</tissue>
    </source>
</reference>
<protein>
    <submittedName>
        <fullName evidence="1">Uncharacterized protein</fullName>
    </submittedName>
</protein>